<name>A0A434A547_9FLAO</name>
<evidence type="ECO:0000313" key="2">
    <source>
        <dbReference type="Proteomes" id="UP000288102"/>
    </source>
</evidence>
<dbReference type="RefSeq" id="WP_127339457.1">
    <property type="nucleotide sequence ID" value="NZ_QWDM01000010.1"/>
</dbReference>
<sequence length="162" mass="19300">MMKNYIITVIFLLLLTCCKNYNNDLDKNLNMAILNYQKEYPIPQLTNKNEAGQAIYLYKVYFWKEMRDTIVVLQRSSGGISKLDKGYGIYQDENLQPTFIYDDNNLGSRFIKNKINDIEKNKRYYWLKGATPPENFPPVYKYKVINNELKLVKIDTVWQKWD</sequence>
<evidence type="ECO:0000313" key="1">
    <source>
        <dbReference type="EMBL" id="RUT69455.1"/>
    </source>
</evidence>
<dbReference type="EMBL" id="QWDM01000010">
    <property type="protein sequence ID" value="RUT69455.1"/>
    <property type="molecule type" value="Genomic_DNA"/>
</dbReference>
<comment type="caution">
    <text evidence="1">The sequence shown here is derived from an EMBL/GenBank/DDBJ whole genome shotgun (WGS) entry which is preliminary data.</text>
</comment>
<protein>
    <submittedName>
        <fullName evidence="1">Uncharacterized protein</fullName>
    </submittedName>
</protein>
<proteinExistence type="predicted"/>
<organism evidence="1 2">
    <name type="scientific">Flavobacterium cupreum</name>
    <dbReference type="NCBI Taxonomy" id="2133766"/>
    <lineage>
        <taxon>Bacteria</taxon>
        <taxon>Pseudomonadati</taxon>
        <taxon>Bacteroidota</taxon>
        <taxon>Flavobacteriia</taxon>
        <taxon>Flavobacteriales</taxon>
        <taxon>Flavobacteriaceae</taxon>
        <taxon>Flavobacterium</taxon>
    </lineage>
</organism>
<accession>A0A434A547</accession>
<dbReference type="Proteomes" id="UP000288102">
    <property type="component" value="Unassembled WGS sequence"/>
</dbReference>
<dbReference type="AlphaFoldDB" id="A0A434A547"/>
<keyword evidence="2" id="KW-1185">Reference proteome</keyword>
<gene>
    <name evidence="1" type="ORF">D0817_16605</name>
</gene>
<reference evidence="2" key="1">
    <citation type="journal article" date="2019" name="Syst. Appl. Microbiol.">
        <title>Flavobacterium circumlabens sp. nov. and Flavobacterium cupreum sp. nov., two psychrotrophic species isolated from Antarctic environmental samples.</title>
        <authorList>
            <person name="Kralova S."/>
            <person name="Busse H.-J."/>
            <person name="Svec P."/>
            <person name="Maslanova I."/>
            <person name="Stankova E."/>
            <person name="Bartak M."/>
            <person name="Sedlacek I."/>
        </authorList>
    </citation>
    <scope>NUCLEOTIDE SEQUENCE [LARGE SCALE GENOMIC DNA]</scope>
    <source>
        <strain evidence="2">CCM 8825</strain>
    </source>
</reference>
<dbReference type="OrthoDB" id="1359725at2"/>